<proteinExistence type="predicted"/>
<organism evidence="1 2">
    <name type="scientific">Russula earlei</name>
    <dbReference type="NCBI Taxonomy" id="71964"/>
    <lineage>
        <taxon>Eukaryota</taxon>
        <taxon>Fungi</taxon>
        <taxon>Dikarya</taxon>
        <taxon>Basidiomycota</taxon>
        <taxon>Agaricomycotina</taxon>
        <taxon>Agaricomycetes</taxon>
        <taxon>Russulales</taxon>
        <taxon>Russulaceae</taxon>
        <taxon>Russula</taxon>
    </lineage>
</organism>
<dbReference type="Proteomes" id="UP001207468">
    <property type="component" value="Unassembled WGS sequence"/>
</dbReference>
<gene>
    <name evidence="1" type="ORF">F5148DRAFT_1229873</name>
</gene>
<reference evidence="1" key="1">
    <citation type="submission" date="2021-03" db="EMBL/GenBank/DDBJ databases">
        <title>Evolutionary priming and transition to the ectomycorrhizal habit in an iconic lineage of mushroom-forming fungi: is preadaptation a requirement?</title>
        <authorList>
            <consortium name="DOE Joint Genome Institute"/>
            <person name="Looney B.P."/>
            <person name="Miyauchi S."/>
            <person name="Morin E."/>
            <person name="Drula E."/>
            <person name="Courty P.E."/>
            <person name="Chicoki N."/>
            <person name="Fauchery L."/>
            <person name="Kohler A."/>
            <person name="Kuo A."/>
            <person name="LaButti K."/>
            <person name="Pangilinan J."/>
            <person name="Lipzen A."/>
            <person name="Riley R."/>
            <person name="Andreopoulos W."/>
            <person name="He G."/>
            <person name="Johnson J."/>
            <person name="Barry K.W."/>
            <person name="Grigoriev I.V."/>
            <person name="Nagy L."/>
            <person name="Hibbett D."/>
            <person name="Henrissat B."/>
            <person name="Matheny P.B."/>
            <person name="Labbe J."/>
            <person name="Martin A.F."/>
        </authorList>
    </citation>
    <scope>NUCLEOTIDE SEQUENCE</scope>
    <source>
        <strain evidence="1">BPL698</strain>
    </source>
</reference>
<keyword evidence="2" id="KW-1185">Reference proteome</keyword>
<evidence type="ECO:0000313" key="1">
    <source>
        <dbReference type="EMBL" id="KAI9454373.1"/>
    </source>
</evidence>
<sequence>MFADRKASFKQPPRHVVDTALSQEALEEQKRRRAKLVESERHIDLFAGLHLGLSDDEAENHDSPDIVRGGIAQLAPLLPRPEPAPASVRSQTSVAPEKPTPSKRKGRWKKPAKPSNKKTSPWANKCMYAELLEMQESELCKEDGLPSDLETGWVVLAPVPLGKRCLAISHQGGGLIGAVPNTTIRSRVLGKPLIPRFPSPLPSDTVLDCILDRNWMENGVLHVLDVIKWKGQDIADCESSFRFWWRDTRFPIGYRFPYPTTFLRIPYYTNTTFAHFLTTIIPRARSSYRAQSSQFTGPAPRTAQVEINPDGLLLYVAQAIYEPGTSPLSSWVPLVAPVSDEMAGTEQLSPLVIFERLIQRRLAGNVRSINEVDMLPAII</sequence>
<dbReference type="EMBL" id="JAGFNK010000276">
    <property type="protein sequence ID" value="KAI9454373.1"/>
    <property type="molecule type" value="Genomic_DNA"/>
</dbReference>
<comment type="caution">
    <text evidence="1">The sequence shown here is derived from an EMBL/GenBank/DDBJ whole genome shotgun (WGS) entry which is preliminary data.</text>
</comment>
<protein>
    <submittedName>
        <fullName evidence="1">Uncharacterized protein</fullName>
    </submittedName>
</protein>
<name>A0ACC0U099_9AGAM</name>
<evidence type="ECO:0000313" key="2">
    <source>
        <dbReference type="Proteomes" id="UP001207468"/>
    </source>
</evidence>
<accession>A0ACC0U099</accession>